<protein>
    <recommendedName>
        <fullName evidence="3">VWFA domain-containing protein</fullName>
    </recommendedName>
</protein>
<proteinExistence type="predicted"/>
<gene>
    <name evidence="1" type="ORF">M23134_04653</name>
</gene>
<organism evidence="1 2">
    <name type="scientific">Microscilla marina ATCC 23134</name>
    <dbReference type="NCBI Taxonomy" id="313606"/>
    <lineage>
        <taxon>Bacteria</taxon>
        <taxon>Pseudomonadati</taxon>
        <taxon>Bacteroidota</taxon>
        <taxon>Cytophagia</taxon>
        <taxon>Cytophagales</taxon>
        <taxon>Microscillaceae</taxon>
        <taxon>Microscilla</taxon>
    </lineage>
</organism>
<accession>A1ZTF3</accession>
<reference evidence="1 2" key="1">
    <citation type="submission" date="2007-01" db="EMBL/GenBank/DDBJ databases">
        <authorList>
            <person name="Haygood M."/>
            <person name="Podell S."/>
            <person name="Anderson C."/>
            <person name="Hopkinson B."/>
            <person name="Roe K."/>
            <person name="Barbeau K."/>
            <person name="Gaasterland T."/>
            <person name="Ferriera S."/>
            <person name="Johnson J."/>
            <person name="Kravitz S."/>
            <person name="Beeson K."/>
            <person name="Sutton G."/>
            <person name="Rogers Y.-H."/>
            <person name="Friedman R."/>
            <person name="Frazier M."/>
            <person name="Venter J.C."/>
        </authorList>
    </citation>
    <scope>NUCLEOTIDE SEQUENCE [LARGE SCALE GENOMIC DNA]</scope>
    <source>
        <strain evidence="1 2">ATCC 23134</strain>
    </source>
</reference>
<name>A1ZTF3_MICM2</name>
<comment type="caution">
    <text evidence="1">The sequence shown here is derived from an EMBL/GenBank/DDBJ whole genome shotgun (WGS) entry which is preliminary data.</text>
</comment>
<sequence>MGHLQGFKHIIKLIALWVTFPLVVEAQTPPANDEAIDEILQRTQKFQIEKYQFPIADTGYVKLRMAFDKFEAINPKVLARLRKQKIFAIDLVYTQFPKKRSFDKLNRKRLVNLQQYLPRKIQDTEIAWRHFGQNSCNTYAEAYQLFHGLVVYFYPLKDTINAPFVVIGADNPELVLKPDTLPAVAKPKYDLTNLPLLDAQNIDYSHPRTFYQIAQQKYLPEDSTVFKVFERNRWDSMLVVVDWTGSMYHHGAQLLVWMEVFHQQKNRLRNFVFFNDGDGKTLGEKIMGQTGGLHYASAQSLDVVIDAMHKAEKSGKGDDTPENDIEALIKGVRRFPDCKEVILIADASSQIRDYPLLKELVRLKRPIRVILCGKEMMPDYILLAYYTNGSLHTIDQDVTEMQTKLRNGEEVEVGNTLVKIKKKRFHMKLTSPRYKKRKRRRKK</sequence>
<evidence type="ECO:0000313" key="1">
    <source>
        <dbReference type="EMBL" id="EAY26375.1"/>
    </source>
</evidence>
<evidence type="ECO:0008006" key="3">
    <source>
        <dbReference type="Google" id="ProtNLM"/>
    </source>
</evidence>
<dbReference type="eggNOG" id="COG3064">
    <property type="taxonomic scope" value="Bacteria"/>
</dbReference>
<keyword evidence="2" id="KW-1185">Reference proteome</keyword>
<evidence type="ECO:0000313" key="2">
    <source>
        <dbReference type="Proteomes" id="UP000004095"/>
    </source>
</evidence>
<dbReference type="AlphaFoldDB" id="A1ZTF3"/>
<dbReference type="EMBL" id="AAWS01000035">
    <property type="protein sequence ID" value="EAY26375.1"/>
    <property type="molecule type" value="Genomic_DNA"/>
</dbReference>
<dbReference type="OrthoDB" id="976903at2"/>
<dbReference type="RefSeq" id="WP_002701175.1">
    <property type="nucleotide sequence ID" value="NZ_AAWS01000035.1"/>
</dbReference>
<dbReference type="Proteomes" id="UP000004095">
    <property type="component" value="Unassembled WGS sequence"/>
</dbReference>